<accession>A0A1H9P9J7</accession>
<gene>
    <name evidence="2" type="ORF">SAMN04487818_103350</name>
</gene>
<dbReference type="EMBL" id="FOGI01000003">
    <property type="protein sequence ID" value="SER44777.1"/>
    <property type="molecule type" value="Genomic_DNA"/>
</dbReference>
<dbReference type="InterPro" id="IPR007278">
    <property type="entry name" value="DUF397"/>
</dbReference>
<feature type="domain" description="DUF397" evidence="1">
    <location>
        <begin position="2"/>
        <end position="53"/>
    </location>
</feature>
<dbReference type="Proteomes" id="UP000199051">
    <property type="component" value="Unassembled WGS sequence"/>
</dbReference>
<name>A0A1H9P9J7_9PSEU</name>
<dbReference type="AlphaFoldDB" id="A0A1H9P9J7"/>
<protein>
    <recommendedName>
        <fullName evidence="1">DUF397 domain-containing protein</fullName>
    </recommendedName>
</protein>
<proteinExistence type="predicted"/>
<evidence type="ECO:0000313" key="3">
    <source>
        <dbReference type="Proteomes" id="UP000199051"/>
    </source>
</evidence>
<sequence>MKWRKSSYSNGSYSCVEVAFRDLNTVLTRDSKQGSGPALRFGRKDWAAFLRTV</sequence>
<dbReference type="STRING" id="155974.SAMN04487818_103350"/>
<dbReference type="Pfam" id="PF04149">
    <property type="entry name" value="DUF397"/>
    <property type="match status" value="1"/>
</dbReference>
<reference evidence="3" key="1">
    <citation type="submission" date="2016-10" db="EMBL/GenBank/DDBJ databases">
        <authorList>
            <person name="Varghese N."/>
            <person name="Submissions S."/>
        </authorList>
    </citation>
    <scope>NUCLEOTIDE SEQUENCE [LARGE SCALE GENOMIC DNA]</scope>
    <source>
        <strain evidence="3">DSM 44260</strain>
    </source>
</reference>
<evidence type="ECO:0000313" key="2">
    <source>
        <dbReference type="EMBL" id="SER44777.1"/>
    </source>
</evidence>
<dbReference type="RefSeq" id="WP_092775786.1">
    <property type="nucleotide sequence ID" value="NZ_FOGI01000003.1"/>
</dbReference>
<keyword evidence="3" id="KW-1185">Reference proteome</keyword>
<organism evidence="2 3">
    <name type="scientific">Actinokineospora terrae</name>
    <dbReference type="NCBI Taxonomy" id="155974"/>
    <lineage>
        <taxon>Bacteria</taxon>
        <taxon>Bacillati</taxon>
        <taxon>Actinomycetota</taxon>
        <taxon>Actinomycetes</taxon>
        <taxon>Pseudonocardiales</taxon>
        <taxon>Pseudonocardiaceae</taxon>
        <taxon>Actinokineospora</taxon>
    </lineage>
</organism>
<evidence type="ECO:0000259" key="1">
    <source>
        <dbReference type="Pfam" id="PF04149"/>
    </source>
</evidence>